<organism evidence="2 3">
    <name type="scientific">Candidatus Entotheonella gemina</name>
    <dbReference type="NCBI Taxonomy" id="1429439"/>
    <lineage>
        <taxon>Bacteria</taxon>
        <taxon>Pseudomonadati</taxon>
        <taxon>Nitrospinota/Tectimicrobiota group</taxon>
        <taxon>Candidatus Tectimicrobiota</taxon>
        <taxon>Candidatus Entotheonellia</taxon>
        <taxon>Candidatus Entotheonellales</taxon>
        <taxon>Candidatus Entotheonellaceae</taxon>
        <taxon>Candidatus Entotheonella</taxon>
    </lineage>
</organism>
<protein>
    <recommendedName>
        <fullName evidence="1">CHAT domain-containing protein</fullName>
    </recommendedName>
</protein>
<dbReference type="InterPro" id="IPR019734">
    <property type="entry name" value="TPR_rpt"/>
</dbReference>
<dbReference type="InterPro" id="IPR011990">
    <property type="entry name" value="TPR-like_helical_dom_sf"/>
</dbReference>
<evidence type="ECO:0000259" key="1">
    <source>
        <dbReference type="Pfam" id="PF12770"/>
    </source>
</evidence>
<dbReference type="SMART" id="SM00028">
    <property type="entry name" value="TPR"/>
    <property type="match status" value="5"/>
</dbReference>
<reference evidence="2 3" key="1">
    <citation type="journal article" date="2014" name="Nature">
        <title>An environmental bacterial taxon with a large and distinct metabolic repertoire.</title>
        <authorList>
            <person name="Wilson M.C."/>
            <person name="Mori T."/>
            <person name="Ruckert C."/>
            <person name="Uria A.R."/>
            <person name="Helf M.J."/>
            <person name="Takada K."/>
            <person name="Gernert C."/>
            <person name="Steffens U.A."/>
            <person name="Heycke N."/>
            <person name="Schmitt S."/>
            <person name="Rinke C."/>
            <person name="Helfrich E.J."/>
            <person name="Brachmann A.O."/>
            <person name="Gurgui C."/>
            <person name="Wakimoto T."/>
            <person name="Kracht M."/>
            <person name="Crusemann M."/>
            <person name="Hentschel U."/>
            <person name="Abe I."/>
            <person name="Matsunaga S."/>
            <person name="Kalinowski J."/>
            <person name="Takeyama H."/>
            <person name="Piel J."/>
        </authorList>
    </citation>
    <scope>NUCLEOTIDE SEQUENCE [LARGE SCALE GENOMIC DNA]</scope>
    <source>
        <strain evidence="3">TSY2</strain>
    </source>
</reference>
<dbReference type="AlphaFoldDB" id="W4M8H4"/>
<keyword evidence="3" id="KW-1185">Reference proteome</keyword>
<dbReference type="PANTHER" id="PTHR10098:SF112">
    <property type="entry name" value="SLR0380 PROTEIN"/>
    <property type="match status" value="1"/>
</dbReference>
<dbReference type="HOGENOM" id="CLU_002404_0_0_7"/>
<comment type="caution">
    <text evidence="2">The sequence shown here is derived from an EMBL/GenBank/DDBJ whole genome shotgun (WGS) entry which is preliminary data.</text>
</comment>
<dbReference type="Proteomes" id="UP000019140">
    <property type="component" value="Unassembled WGS sequence"/>
</dbReference>
<sequence length="730" mass="81479">MEQGWNAFQSGAFSTAISFWQQAAHVYAKSGEVSAQGIALTQLAQAYQALGRDQKALTSLKQALKLTKRAHDPSQEASILGHLGNVYLAMGQLEDASQWLQQSRQIAETLEDASLLAQIFHHMGSLSSARDQRVEAMQHYGKSLQLATQIGNRALGTRAAINAGRTAILLQQYPLAKDHLNMAWLQVKNLPSSQDTAYSLISIGQASKTLGEHLPEFRDALLQRSVEALIAAAKMAEGQNDDLAASYAWGYLGQLYELEQRYEDALQLSRRATFAAQRIRAPESLYRWQWQIGRLLRATGDIQGAIAAHQRAVDTLQSFRPEFGPVYGRPRASFRKVAEPVYTELIDLLLQQAATISDRAEQEARLLEAQKAVELFKTAELEDYFHDDCVVRVSDADLDKVSQTAVVIYPIILPDRLELLVRLPGELKRFTVSVGGKELTDTVRHFRRFLEKRTTREYLPYAHQLYAWLIKPLEAELKSVDIDTLVFVPDGPLRTIPMSALHDGKGFLIQTYAVATTPGLKLTDPRPLPRDDIRILSAGLTEAVQGFAPLPFVEEELDAIKHIYGNEPLLNETYLKTRIQKKLREEPFSIVHIASHGQFESAADETFILTYDSKLTLDQLDEMIGLLRLREEPLELLTLSACQTAAGDDRAALGLAGIAVKAGARSAVATLWFISDQASSQLVSAFYRNLRNPALSRAVALQRAQLSLLQDLRYDHPAYWAPFLLINNWL</sequence>
<dbReference type="Pfam" id="PF12770">
    <property type="entry name" value="CHAT"/>
    <property type="match status" value="1"/>
</dbReference>
<dbReference type="PATRIC" id="fig|1429439.4.peg.3429"/>
<feature type="domain" description="CHAT" evidence="1">
    <location>
        <begin position="460"/>
        <end position="726"/>
    </location>
</feature>
<proteinExistence type="predicted"/>
<dbReference type="EMBL" id="AZHX01000833">
    <property type="protein sequence ID" value="ETX05927.1"/>
    <property type="molecule type" value="Genomic_DNA"/>
</dbReference>
<evidence type="ECO:0000313" key="2">
    <source>
        <dbReference type="EMBL" id="ETX05927.1"/>
    </source>
</evidence>
<dbReference type="PANTHER" id="PTHR10098">
    <property type="entry name" value="RAPSYN-RELATED"/>
    <property type="match status" value="1"/>
</dbReference>
<evidence type="ECO:0000313" key="3">
    <source>
        <dbReference type="Proteomes" id="UP000019140"/>
    </source>
</evidence>
<gene>
    <name evidence="2" type="ORF">ETSY2_20170</name>
</gene>
<dbReference type="Gene3D" id="1.25.40.10">
    <property type="entry name" value="Tetratricopeptide repeat domain"/>
    <property type="match status" value="2"/>
</dbReference>
<dbReference type="SUPFAM" id="SSF48452">
    <property type="entry name" value="TPR-like"/>
    <property type="match status" value="2"/>
</dbReference>
<name>W4M8H4_9BACT</name>
<dbReference type="Pfam" id="PF13424">
    <property type="entry name" value="TPR_12"/>
    <property type="match status" value="1"/>
</dbReference>
<accession>W4M8H4</accession>
<dbReference type="InterPro" id="IPR024983">
    <property type="entry name" value="CHAT_dom"/>
</dbReference>